<dbReference type="Proteomes" id="UP000037460">
    <property type="component" value="Unassembled WGS sequence"/>
</dbReference>
<dbReference type="EMBL" id="JWZX01001035">
    <property type="protein sequence ID" value="KOO34951.1"/>
    <property type="molecule type" value="Genomic_DNA"/>
</dbReference>
<accession>A0A0M0K7Y4</accession>
<evidence type="ECO:0000313" key="1">
    <source>
        <dbReference type="EMBL" id="KOO34951.1"/>
    </source>
</evidence>
<name>A0A0M0K7Y4_9EUKA</name>
<sequence length="191" mass="20964">MPLVRRESAYYAPLTGVSEETVATAGRGPLQSASKWPSEAEDDALWLTFHKDLCLANGRQVSQCLAGAVTSDEPTTPCVQLRVITQHRYLEPPWLLRPQQWGWQVQLHSAAQASVGEQVANACLVDDLLTRHVMVPIMGPHGAVSRPVRLYSWLNECEHRLRDALGLDEETFDAAPATAPQFGVLNAKAGL</sequence>
<proteinExistence type="predicted"/>
<dbReference type="AlphaFoldDB" id="A0A0M0K7Y4"/>
<keyword evidence="2" id="KW-1185">Reference proteome</keyword>
<comment type="caution">
    <text evidence="1">The sequence shown here is derived from an EMBL/GenBank/DDBJ whole genome shotgun (WGS) entry which is preliminary data.</text>
</comment>
<reference evidence="2" key="1">
    <citation type="journal article" date="2015" name="PLoS Genet.">
        <title>Genome Sequence and Transcriptome Analyses of Chrysochromulina tobin: Metabolic Tools for Enhanced Algal Fitness in the Prominent Order Prymnesiales (Haptophyceae).</title>
        <authorList>
            <person name="Hovde B.T."/>
            <person name="Deodato C.R."/>
            <person name="Hunsperger H.M."/>
            <person name="Ryken S.A."/>
            <person name="Yost W."/>
            <person name="Jha R.K."/>
            <person name="Patterson J."/>
            <person name="Monnat R.J. Jr."/>
            <person name="Barlow S.B."/>
            <person name="Starkenburg S.R."/>
            <person name="Cattolico R.A."/>
        </authorList>
    </citation>
    <scope>NUCLEOTIDE SEQUENCE</scope>
    <source>
        <strain evidence="2">CCMP291</strain>
    </source>
</reference>
<gene>
    <name evidence="1" type="ORF">Ctob_014200</name>
</gene>
<evidence type="ECO:0000313" key="2">
    <source>
        <dbReference type="Proteomes" id="UP000037460"/>
    </source>
</evidence>
<organism evidence="1 2">
    <name type="scientific">Chrysochromulina tobinii</name>
    <dbReference type="NCBI Taxonomy" id="1460289"/>
    <lineage>
        <taxon>Eukaryota</taxon>
        <taxon>Haptista</taxon>
        <taxon>Haptophyta</taxon>
        <taxon>Prymnesiophyceae</taxon>
        <taxon>Prymnesiales</taxon>
        <taxon>Chrysochromulinaceae</taxon>
        <taxon>Chrysochromulina</taxon>
    </lineage>
</organism>
<protein>
    <submittedName>
        <fullName evidence="1">Uncharacterized protein</fullName>
    </submittedName>
</protein>